<dbReference type="InterPro" id="IPR036388">
    <property type="entry name" value="WH-like_DNA-bd_sf"/>
</dbReference>
<dbReference type="EMBL" id="DF820491">
    <property type="protein sequence ID" value="GAK31225.1"/>
    <property type="molecule type" value="Genomic_DNA"/>
</dbReference>
<dbReference type="Gene3D" id="1.10.10.10">
    <property type="entry name" value="Winged helix-like DNA-binding domain superfamily/Winged helix DNA-binding domain"/>
    <property type="match status" value="1"/>
</dbReference>
<reference evidence="6" key="1">
    <citation type="journal article" date="2014" name="Genome Announc.">
        <title>Draft genome sequence of Weissella oryzae SG25T, isolated from fermented rice grains.</title>
        <authorList>
            <person name="Tanizawa Y."/>
            <person name="Fujisawa T."/>
            <person name="Mochizuki T."/>
            <person name="Kaminuma E."/>
            <person name="Suzuki Y."/>
            <person name="Nakamura Y."/>
            <person name="Tohno M."/>
        </authorList>
    </citation>
    <scope>NUCLEOTIDE SEQUENCE [LARGE SCALE GENOMIC DNA]</scope>
    <source>
        <strain evidence="6">DSM 25784 / JCM 18191 / LMG 30913 / SG25</strain>
    </source>
</reference>
<dbReference type="AlphaFoldDB" id="A0A069CTU6"/>
<dbReference type="GO" id="GO:0003677">
    <property type="term" value="F:DNA binding"/>
    <property type="evidence" value="ECO:0007669"/>
    <property type="project" value="UniProtKB-KW"/>
</dbReference>
<evidence type="ECO:0000259" key="4">
    <source>
        <dbReference type="PROSITE" id="PS50987"/>
    </source>
</evidence>
<keyword evidence="3" id="KW-0804">Transcription</keyword>
<dbReference type="PANTHER" id="PTHR43132">
    <property type="entry name" value="ARSENICAL RESISTANCE OPERON REPRESSOR ARSR-RELATED"/>
    <property type="match status" value="1"/>
</dbReference>
<feature type="domain" description="HTH arsR-type" evidence="4">
    <location>
        <begin position="18"/>
        <end position="111"/>
    </location>
</feature>
<organism evidence="5 6">
    <name type="scientific">Weissella oryzae (strain DSM 25784 / JCM 18191 / LMG 30913 / SG25)</name>
    <dbReference type="NCBI Taxonomy" id="1329250"/>
    <lineage>
        <taxon>Bacteria</taxon>
        <taxon>Bacillati</taxon>
        <taxon>Bacillota</taxon>
        <taxon>Bacilli</taxon>
        <taxon>Lactobacillales</taxon>
        <taxon>Lactobacillaceae</taxon>
        <taxon>Weissella</taxon>
    </lineage>
</organism>
<gene>
    <name evidence="5" type="ORF">WOSG25_080570</name>
</gene>
<protein>
    <submittedName>
        <fullName evidence="5">Possible transcriptional regulator</fullName>
    </submittedName>
</protein>
<evidence type="ECO:0000313" key="5">
    <source>
        <dbReference type="EMBL" id="GAK31225.1"/>
    </source>
</evidence>
<keyword evidence="2" id="KW-0238">DNA-binding</keyword>
<name>A0A069CTU6_WEIOS</name>
<dbReference type="InterPro" id="IPR051011">
    <property type="entry name" value="Metal_resp_trans_reg"/>
</dbReference>
<dbReference type="SMART" id="SM00418">
    <property type="entry name" value="HTH_ARSR"/>
    <property type="match status" value="1"/>
</dbReference>
<evidence type="ECO:0000256" key="1">
    <source>
        <dbReference type="ARBA" id="ARBA00023015"/>
    </source>
</evidence>
<dbReference type="InterPro" id="IPR011991">
    <property type="entry name" value="ArsR-like_HTH"/>
</dbReference>
<dbReference type="SUPFAM" id="SSF46785">
    <property type="entry name" value="Winged helix' DNA-binding domain"/>
    <property type="match status" value="1"/>
</dbReference>
<dbReference type="STRING" id="1329250.WOSG25_080570"/>
<dbReference type="Proteomes" id="UP000030643">
    <property type="component" value="Unassembled WGS sequence"/>
</dbReference>
<dbReference type="CDD" id="cd00090">
    <property type="entry name" value="HTH_ARSR"/>
    <property type="match status" value="1"/>
</dbReference>
<dbReference type="PRINTS" id="PR00778">
    <property type="entry name" value="HTHARSR"/>
</dbReference>
<dbReference type="GO" id="GO:0003700">
    <property type="term" value="F:DNA-binding transcription factor activity"/>
    <property type="evidence" value="ECO:0007669"/>
    <property type="project" value="InterPro"/>
</dbReference>
<evidence type="ECO:0000256" key="2">
    <source>
        <dbReference type="ARBA" id="ARBA00023125"/>
    </source>
</evidence>
<dbReference type="RefSeq" id="WP_052348572.1">
    <property type="nucleotide sequence ID" value="NZ_DF820491.1"/>
</dbReference>
<dbReference type="eggNOG" id="COG0640">
    <property type="taxonomic scope" value="Bacteria"/>
</dbReference>
<sequence>MAIENYPKKSITLKNHETADQIASPLANFFKTLSDPTRLRIILAIGTTSLSVNEISTIINMSQSSVSHQLRILRDNHLVISQRFGQHIHYQLTDQHVLTILENSLDHISES</sequence>
<keyword evidence="1" id="KW-0805">Transcription regulation</keyword>
<dbReference type="PROSITE" id="PS50987">
    <property type="entry name" value="HTH_ARSR_2"/>
    <property type="match status" value="1"/>
</dbReference>
<dbReference type="InterPro" id="IPR036390">
    <property type="entry name" value="WH_DNA-bd_sf"/>
</dbReference>
<keyword evidence="6" id="KW-1185">Reference proteome</keyword>
<dbReference type="PANTHER" id="PTHR43132:SF6">
    <property type="entry name" value="HTH-TYPE TRANSCRIPTIONAL REPRESSOR CZRA"/>
    <property type="match status" value="1"/>
</dbReference>
<evidence type="ECO:0000256" key="3">
    <source>
        <dbReference type="ARBA" id="ARBA00023163"/>
    </source>
</evidence>
<accession>A0A069CTU6</accession>
<proteinExistence type="predicted"/>
<dbReference type="Pfam" id="PF01022">
    <property type="entry name" value="HTH_5"/>
    <property type="match status" value="1"/>
</dbReference>
<dbReference type="InterPro" id="IPR001845">
    <property type="entry name" value="HTH_ArsR_DNA-bd_dom"/>
</dbReference>
<dbReference type="NCBIfam" id="NF033788">
    <property type="entry name" value="HTH_metalloreg"/>
    <property type="match status" value="1"/>
</dbReference>
<evidence type="ECO:0000313" key="6">
    <source>
        <dbReference type="Proteomes" id="UP000030643"/>
    </source>
</evidence>